<dbReference type="PANTHER" id="PTHR43857:SF1">
    <property type="entry name" value="YJGH FAMILY PROTEIN"/>
    <property type="match status" value="1"/>
</dbReference>
<evidence type="ECO:0000313" key="1">
    <source>
        <dbReference type="EMBL" id="OAN49946.1"/>
    </source>
</evidence>
<dbReference type="InterPro" id="IPR006175">
    <property type="entry name" value="YjgF/YER057c/UK114"/>
</dbReference>
<dbReference type="Pfam" id="PF01042">
    <property type="entry name" value="Ribonuc_L-PSP"/>
    <property type="match status" value="1"/>
</dbReference>
<proteinExistence type="predicted"/>
<dbReference type="PANTHER" id="PTHR43857">
    <property type="entry name" value="BLR7761 PROTEIN"/>
    <property type="match status" value="1"/>
</dbReference>
<dbReference type="STRING" id="1285242.A6A04_18550"/>
<comment type="caution">
    <text evidence="1">The sequence shown here is derived from an EMBL/GenBank/DDBJ whole genome shotgun (WGS) entry which is preliminary data.</text>
</comment>
<evidence type="ECO:0000313" key="2">
    <source>
        <dbReference type="Proteomes" id="UP000078428"/>
    </source>
</evidence>
<dbReference type="EMBL" id="LWQT01000056">
    <property type="protein sequence ID" value="OAN49946.1"/>
    <property type="molecule type" value="Genomic_DNA"/>
</dbReference>
<dbReference type="Proteomes" id="UP000078428">
    <property type="component" value="Unassembled WGS sequence"/>
</dbReference>
<name>A0A178MMP7_9PROT</name>
<reference evidence="1 2" key="1">
    <citation type="submission" date="2016-04" db="EMBL/GenBank/DDBJ databases">
        <title>Draft genome sequence of freshwater magnetotactic bacteria Magnetospirillum marisnigri SP-1 and Magnetospirillum moscoviense BB-1.</title>
        <authorList>
            <person name="Koziaeva V."/>
            <person name="Dziuba M.V."/>
            <person name="Ivanov T.M."/>
            <person name="Kuznetsov B."/>
            <person name="Grouzdev D.S."/>
        </authorList>
    </citation>
    <scope>NUCLEOTIDE SEQUENCE [LARGE SCALE GENOMIC DNA]</scope>
    <source>
        <strain evidence="1 2">SP-1</strain>
    </source>
</reference>
<organism evidence="1 2">
    <name type="scientific">Paramagnetospirillum marisnigri</name>
    <dbReference type="NCBI Taxonomy" id="1285242"/>
    <lineage>
        <taxon>Bacteria</taxon>
        <taxon>Pseudomonadati</taxon>
        <taxon>Pseudomonadota</taxon>
        <taxon>Alphaproteobacteria</taxon>
        <taxon>Rhodospirillales</taxon>
        <taxon>Magnetospirillaceae</taxon>
        <taxon>Paramagnetospirillum</taxon>
    </lineage>
</organism>
<gene>
    <name evidence="1" type="ORF">A6A04_18550</name>
</gene>
<dbReference type="InterPro" id="IPR035959">
    <property type="entry name" value="RutC-like_sf"/>
</dbReference>
<dbReference type="CDD" id="cd00448">
    <property type="entry name" value="YjgF_YER057c_UK114_family"/>
    <property type="match status" value="1"/>
</dbReference>
<dbReference type="AlphaFoldDB" id="A0A178MMP7"/>
<protein>
    <submittedName>
        <fullName evidence="1">Enamine deaminase RidA</fullName>
    </submittedName>
</protein>
<sequence>MEGSLAMHQSILPEGWEPPIGYANGILAAKGRVLALAGQVGWTAQQVFESEDLIPQFEQALRNILAILAEAGGKPEHIIRITAFCIDKPQYLASRRELGRIWRELMGKHYPAMSMIFVADLLDHPAKIELEATAVIPD</sequence>
<accession>A0A178MMP7</accession>
<keyword evidence="2" id="KW-1185">Reference proteome</keyword>
<dbReference type="Gene3D" id="3.30.1330.40">
    <property type="entry name" value="RutC-like"/>
    <property type="match status" value="1"/>
</dbReference>
<dbReference type="SUPFAM" id="SSF55298">
    <property type="entry name" value="YjgF-like"/>
    <property type="match status" value="1"/>
</dbReference>